<protein>
    <submittedName>
        <fullName evidence="1">Unnamed protein product</fullName>
    </submittedName>
</protein>
<reference evidence="1" key="1">
    <citation type="submission" date="2023-04" db="EMBL/GenBank/DDBJ databases">
        <title>Ambrosiozyma monospora NBRC 1965.</title>
        <authorList>
            <person name="Ichikawa N."/>
            <person name="Sato H."/>
            <person name="Tonouchi N."/>
        </authorList>
    </citation>
    <scope>NUCLEOTIDE SEQUENCE</scope>
    <source>
        <strain evidence="1">NBRC 1965</strain>
    </source>
</reference>
<dbReference type="AlphaFoldDB" id="A0A9W6WKT8"/>
<accession>A0A9W6WKT8</accession>
<organism evidence="1 2">
    <name type="scientific">Ambrosiozyma monospora</name>
    <name type="common">Yeast</name>
    <name type="synonym">Endomycopsis monosporus</name>
    <dbReference type="NCBI Taxonomy" id="43982"/>
    <lineage>
        <taxon>Eukaryota</taxon>
        <taxon>Fungi</taxon>
        <taxon>Dikarya</taxon>
        <taxon>Ascomycota</taxon>
        <taxon>Saccharomycotina</taxon>
        <taxon>Pichiomycetes</taxon>
        <taxon>Pichiales</taxon>
        <taxon>Pichiaceae</taxon>
        <taxon>Ambrosiozyma</taxon>
    </lineage>
</organism>
<keyword evidence="2" id="KW-1185">Reference proteome</keyword>
<sequence>MPITATKSSNGIVNMCIVKTTINTTKSIIGVITKTQSMISNGASRTMNNTTPISFPKHISDFTFNLFTQFNIVISRIKITTGVLIADVTERVN</sequence>
<dbReference type="Proteomes" id="UP001165063">
    <property type="component" value="Unassembled WGS sequence"/>
</dbReference>
<name>A0A9W6WKT8_AMBMO</name>
<evidence type="ECO:0000313" key="1">
    <source>
        <dbReference type="EMBL" id="GME77235.1"/>
    </source>
</evidence>
<comment type="caution">
    <text evidence="1">The sequence shown here is derived from an EMBL/GenBank/DDBJ whole genome shotgun (WGS) entry which is preliminary data.</text>
</comment>
<evidence type="ECO:0000313" key="2">
    <source>
        <dbReference type="Proteomes" id="UP001165063"/>
    </source>
</evidence>
<dbReference type="EMBL" id="BSXU01012461">
    <property type="protein sequence ID" value="GME77235.1"/>
    <property type="molecule type" value="Genomic_DNA"/>
</dbReference>
<gene>
    <name evidence="1" type="ORF">Amon01_000961900</name>
</gene>
<proteinExistence type="predicted"/>